<sequence length="232" mass="26309">MRIEEKVDLLYNAYKEKKVVEPFEVGKEEAEKIFALFSERLVKDEGFGGYKISFVTPESLNRFNIIEPEYGILTQKMIIMDNNITIPFKYAYAEIEVIVKANRCREDNLNSCISETYLGIEIPMTRFNAPLNRLTVFQLKADDMASGLVYLGERINKQPSEVSLYIDGELQAKGKSNFIYGDHLGMLKWLIKKVGEVSGYVSTGSIVGPIPLNKGVKVKVVSEKVELNVKTY</sequence>
<evidence type="ECO:0000313" key="3">
    <source>
        <dbReference type="Proteomes" id="UP000427373"/>
    </source>
</evidence>
<evidence type="ECO:0000313" key="2">
    <source>
        <dbReference type="EMBL" id="QGR18353.1"/>
    </source>
</evidence>
<dbReference type="Proteomes" id="UP000582213">
    <property type="component" value="Unassembled WGS sequence"/>
</dbReference>
<dbReference type="GO" id="GO:0005737">
    <property type="term" value="C:cytoplasm"/>
    <property type="evidence" value="ECO:0007669"/>
    <property type="project" value="TreeGrafter"/>
</dbReference>
<keyword evidence="3" id="KW-1185">Reference proteome</keyword>
<accession>A0A650CKV2</accession>
<dbReference type="PANTHER" id="PTHR30143:SF0">
    <property type="entry name" value="2-KETO-4-PENTENOATE HYDRATASE"/>
    <property type="match status" value="1"/>
</dbReference>
<organism evidence="2 3">
    <name type="scientific">Sulfurisphaera ohwakuensis</name>
    <dbReference type="NCBI Taxonomy" id="69656"/>
    <lineage>
        <taxon>Archaea</taxon>
        <taxon>Thermoproteota</taxon>
        <taxon>Thermoprotei</taxon>
        <taxon>Sulfolobales</taxon>
        <taxon>Sulfolobaceae</taxon>
        <taxon>Sulfurisphaera</taxon>
    </lineage>
</organism>
<dbReference type="AlphaFoldDB" id="A0A650CKV2"/>
<dbReference type="InterPro" id="IPR036663">
    <property type="entry name" value="Fumarylacetoacetase_C_sf"/>
</dbReference>
<dbReference type="EMBL" id="JACHFY010000006">
    <property type="protein sequence ID" value="MBB5253664.1"/>
    <property type="molecule type" value="Genomic_DNA"/>
</dbReference>
<dbReference type="Proteomes" id="UP000427373">
    <property type="component" value="Chromosome"/>
</dbReference>
<dbReference type="EMBL" id="CP045484">
    <property type="protein sequence ID" value="QGR18353.1"/>
    <property type="molecule type" value="Genomic_DNA"/>
</dbReference>
<dbReference type="SUPFAM" id="SSF56529">
    <property type="entry name" value="FAH"/>
    <property type="match status" value="1"/>
</dbReference>
<dbReference type="PANTHER" id="PTHR30143">
    <property type="entry name" value="ACID HYDRATASE"/>
    <property type="match status" value="1"/>
</dbReference>
<proteinExistence type="predicted"/>
<reference evidence="1 4" key="2">
    <citation type="submission" date="2020-08" db="EMBL/GenBank/DDBJ databases">
        <title>Genomic Encyclopedia of Type Strains, Phase IV (KMG-IV): sequencing the most valuable type-strain genomes for metagenomic binning, comparative biology and taxonomic classification.</title>
        <authorList>
            <person name="Goeker M."/>
        </authorList>
    </citation>
    <scope>NUCLEOTIDE SEQUENCE [LARGE SCALE GENOMIC DNA]</scope>
    <source>
        <strain evidence="1 4">DSM 12421</strain>
    </source>
</reference>
<gene>
    <name evidence="2" type="ORF">D1869_14990</name>
    <name evidence="1" type="ORF">HNQ62_001434</name>
</gene>
<reference evidence="2 3" key="1">
    <citation type="submission" date="2019-10" db="EMBL/GenBank/DDBJ databases">
        <title>Genome Sequences from Six Type Strain Members of the Archaeal Family Sulfolobaceae: Acidianus ambivalens, Acidianus infernus, Metallosphaera prunae, Stygiolobus azoricus, Sulfolobus metallicus, and Sulfurisphaera ohwakuensis.</title>
        <authorList>
            <person name="Counts J.A."/>
            <person name="Kelly R.M."/>
        </authorList>
    </citation>
    <scope>NUCLEOTIDE SEQUENCE [LARGE SCALE GENOMIC DNA]</scope>
    <source>
        <strain evidence="2 3">TA-1</strain>
    </source>
</reference>
<dbReference type="KEGG" id="soh:D1869_14990"/>
<dbReference type="InterPro" id="IPR050772">
    <property type="entry name" value="Hydratase-Decarb/MhpD_sf"/>
</dbReference>
<evidence type="ECO:0000313" key="1">
    <source>
        <dbReference type="EMBL" id="MBB5253664.1"/>
    </source>
</evidence>
<dbReference type="GeneID" id="42802579"/>
<dbReference type="GO" id="GO:0008684">
    <property type="term" value="F:2-oxopent-4-enoate hydratase activity"/>
    <property type="evidence" value="ECO:0007669"/>
    <property type="project" value="TreeGrafter"/>
</dbReference>
<dbReference type="RefSeq" id="WP_156015845.1">
    <property type="nucleotide sequence ID" value="NZ_CP045484.1"/>
</dbReference>
<evidence type="ECO:0000313" key="4">
    <source>
        <dbReference type="Proteomes" id="UP000582213"/>
    </source>
</evidence>
<protein>
    <submittedName>
        <fullName evidence="1">2-keto-4-pentenoate hydratase</fullName>
    </submittedName>
</protein>
<dbReference type="Gene3D" id="3.90.850.10">
    <property type="entry name" value="Fumarylacetoacetase-like, C-terminal domain"/>
    <property type="match status" value="1"/>
</dbReference>
<name>A0A650CKV2_SULOH</name>
<dbReference type="OrthoDB" id="38489at2157"/>